<keyword evidence="3 6" id="KW-0067">ATP-binding</keyword>
<evidence type="ECO:0000313" key="6">
    <source>
        <dbReference type="EMBL" id="WWP22838.1"/>
    </source>
</evidence>
<dbReference type="SUPFAM" id="SSF52540">
    <property type="entry name" value="P-loop containing nucleoside triphosphate hydrolases"/>
    <property type="match status" value="1"/>
</dbReference>
<keyword evidence="2" id="KW-0547">Nucleotide-binding</keyword>
<protein>
    <submittedName>
        <fullName evidence="6">ABC transporter ATP-binding protein</fullName>
    </submittedName>
</protein>
<evidence type="ECO:0000256" key="3">
    <source>
        <dbReference type="ARBA" id="ARBA00022840"/>
    </source>
</evidence>
<reference evidence="6 7" key="1">
    <citation type="submission" date="2024-02" db="EMBL/GenBank/DDBJ databases">
        <title>Complete sequences of two Paenibacillus sp. strains and one Lysinibacillus strain isolated from the environment on STAA medium highlight biotechnological potential.</title>
        <authorList>
            <person name="Attere S.A."/>
            <person name="Piche L.C."/>
            <person name="Intertaglia L."/>
            <person name="Lami R."/>
            <person name="Charette S.J."/>
            <person name="Vincent A.T."/>
        </authorList>
    </citation>
    <scope>NUCLEOTIDE SEQUENCE [LARGE SCALE GENOMIC DNA]</scope>
    <source>
        <strain evidence="6 7">Y5S-7</strain>
    </source>
</reference>
<name>A0ABD8AZL6_PAEAM</name>
<dbReference type="PANTHER" id="PTHR42939">
    <property type="entry name" value="ABC TRANSPORTER ATP-BINDING PROTEIN ALBC-RELATED"/>
    <property type="match status" value="1"/>
</dbReference>
<evidence type="ECO:0000256" key="2">
    <source>
        <dbReference type="ARBA" id="ARBA00022741"/>
    </source>
</evidence>
<dbReference type="PROSITE" id="PS50893">
    <property type="entry name" value="ABC_TRANSPORTER_2"/>
    <property type="match status" value="1"/>
</dbReference>
<gene>
    <name evidence="6" type="ORF">V6668_11885</name>
</gene>
<dbReference type="Gene3D" id="3.40.50.300">
    <property type="entry name" value="P-loop containing nucleotide triphosphate hydrolases"/>
    <property type="match status" value="1"/>
</dbReference>
<dbReference type="EMBL" id="CP145892">
    <property type="protein sequence ID" value="WWP22838.1"/>
    <property type="molecule type" value="Genomic_DNA"/>
</dbReference>
<evidence type="ECO:0000313" key="7">
    <source>
        <dbReference type="Proteomes" id="UP001364764"/>
    </source>
</evidence>
<dbReference type="Proteomes" id="UP001364764">
    <property type="component" value="Chromosome"/>
</dbReference>
<dbReference type="GeneID" id="93476176"/>
<dbReference type="InterPro" id="IPR027417">
    <property type="entry name" value="P-loop_NTPase"/>
</dbReference>
<evidence type="ECO:0000256" key="4">
    <source>
        <dbReference type="SAM" id="MobiDB-lite"/>
    </source>
</evidence>
<dbReference type="Pfam" id="PF00005">
    <property type="entry name" value="ABC_tran"/>
    <property type="match status" value="1"/>
</dbReference>
<dbReference type="GO" id="GO:0005524">
    <property type="term" value="F:ATP binding"/>
    <property type="evidence" value="ECO:0007669"/>
    <property type="project" value="UniProtKB-KW"/>
</dbReference>
<dbReference type="InterPro" id="IPR003439">
    <property type="entry name" value="ABC_transporter-like_ATP-bd"/>
</dbReference>
<dbReference type="PANTHER" id="PTHR42939:SF1">
    <property type="entry name" value="ABC TRANSPORTER ATP-BINDING PROTEIN ALBC-RELATED"/>
    <property type="match status" value="1"/>
</dbReference>
<organism evidence="6 7">
    <name type="scientific">Paenibacillus amylolyticus</name>
    <dbReference type="NCBI Taxonomy" id="1451"/>
    <lineage>
        <taxon>Bacteria</taxon>
        <taxon>Bacillati</taxon>
        <taxon>Bacillota</taxon>
        <taxon>Bacilli</taxon>
        <taxon>Bacillales</taxon>
        <taxon>Paenibacillaceae</taxon>
        <taxon>Paenibacillus</taxon>
    </lineage>
</organism>
<accession>A0ABD8AZL6</accession>
<dbReference type="SMART" id="SM00382">
    <property type="entry name" value="AAA"/>
    <property type="match status" value="1"/>
</dbReference>
<sequence>MIRSIRGLFKKADQNVPDSSGRGMLLQQVSKRLGNAQVLDEINLEVKQGECAVLVGRNGSGKSTLLRMLAGILLPDTGSIQRTMKGSDGYAVDGLPRLPFTSGEYLWDMGRIRGIRPEVLRERIRELSELLYLDTAIDQKLPLLSKGTLQKVNLIQALLPGPGGLLLLDEPLSGLDIPAQEGIVSLLGQWKDEGTSIVTACHEPLLIERLADQVIVLKKGRVLRYWSREDILQVGEPVVRIQSLTEAGEDLANDLSILQQPGVLSLVRNTNSEKSNAWLWDWKVVQQSTDDVLRMILASGGSVVSVQQEESQLHMESLLEGQHPAVHASRGAVTESVDLSSSMDDAGGEAE</sequence>
<dbReference type="InterPro" id="IPR003593">
    <property type="entry name" value="AAA+_ATPase"/>
</dbReference>
<evidence type="ECO:0000256" key="1">
    <source>
        <dbReference type="ARBA" id="ARBA00022448"/>
    </source>
</evidence>
<dbReference type="InterPro" id="IPR051782">
    <property type="entry name" value="ABC_Transporter_VariousFunc"/>
</dbReference>
<evidence type="ECO:0000259" key="5">
    <source>
        <dbReference type="PROSITE" id="PS50893"/>
    </source>
</evidence>
<keyword evidence="1" id="KW-0813">Transport</keyword>
<dbReference type="AlphaFoldDB" id="A0ABD8AZL6"/>
<feature type="domain" description="ABC transporter" evidence="5">
    <location>
        <begin position="24"/>
        <end position="244"/>
    </location>
</feature>
<proteinExistence type="predicted"/>
<dbReference type="RefSeq" id="WP_338708503.1">
    <property type="nucleotide sequence ID" value="NZ_CP145892.1"/>
</dbReference>
<feature type="region of interest" description="Disordered" evidence="4">
    <location>
        <begin position="323"/>
        <end position="351"/>
    </location>
</feature>